<dbReference type="Gene3D" id="2.20.28.30">
    <property type="entry name" value="RNA polymerase ii, chain L"/>
    <property type="match status" value="1"/>
</dbReference>
<feature type="transmembrane region" description="Helical" evidence="1">
    <location>
        <begin position="40"/>
        <end position="60"/>
    </location>
</feature>
<dbReference type="Proteomes" id="UP000245488">
    <property type="component" value="Chromosome"/>
</dbReference>
<feature type="transmembrane region" description="Helical" evidence="1">
    <location>
        <begin position="7"/>
        <end position="28"/>
    </location>
</feature>
<comment type="caution">
    <text evidence="2">The sequence shown here is derived from an EMBL/GenBank/DDBJ whole genome shotgun (WGS) entry which is preliminary data.</text>
</comment>
<protein>
    <submittedName>
        <fullName evidence="2">Uncharacterized protein</fullName>
    </submittedName>
</protein>
<keyword evidence="1" id="KW-0472">Membrane</keyword>
<evidence type="ECO:0000313" key="2">
    <source>
        <dbReference type="EMBL" id="PWT26436.1"/>
    </source>
</evidence>
<dbReference type="InterPro" id="IPR029040">
    <property type="entry name" value="RPABC4/Spt4"/>
</dbReference>
<evidence type="ECO:0000313" key="3">
    <source>
        <dbReference type="Proteomes" id="UP000245488"/>
    </source>
</evidence>
<keyword evidence="1" id="KW-1133">Transmembrane helix</keyword>
<keyword evidence="1" id="KW-0812">Transmembrane</keyword>
<gene>
    <name evidence="2" type="ORF">CPT75_04520</name>
</gene>
<dbReference type="SUPFAM" id="SSF63393">
    <property type="entry name" value="RNA polymerase subunits"/>
    <property type="match status" value="1"/>
</dbReference>
<sequence>MDFFGKFCLLFGGFWLLISVAVLVPLAITLGGSDPDSMLFIALFMLLFFTIGGVFFGIGLKQLFKRNKILKNGTAYYAKIVAYEEDSRILVNGRPLTNIVVRYYDKSGRMNNATVSPNGSVKGGFPLGGTVEIVEYEGETILKSKKAVNMKIQGEENLMMSYNGGAVSVDQIRPESYYCPHCGANLMIPRGQTVKCPYCDSFVTNTRQFA</sequence>
<name>A0A317FZF7_BUTFI</name>
<proteinExistence type="predicted"/>
<organism evidence="2 3">
    <name type="scientific">Butyrivibrio fibrisolvens</name>
    <dbReference type="NCBI Taxonomy" id="831"/>
    <lineage>
        <taxon>Bacteria</taxon>
        <taxon>Bacillati</taxon>
        <taxon>Bacillota</taxon>
        <taxon>Clostridia</taxon>
        <taxon>Lachnospirales</taxon>
        <taxon>Lachnospiraceae</taxon>
        <taxon>Butyrivibrio</taxon>
    </lineage>
</organism>
<dbReference type="EMBL" id="NXNG01000001">
    <property type="protein sequence ID" value="PWT26436.1"/>
    <property type="molecule type" value="Genomic_DNA"/>
</dbReference>
<reference evidence="2 3" key="1">
    <citation type="submission" date="2017-09" db="EMBL/GenBank/DDBJ databases">
        <title>High-quality draft genome sequence of Butyrivibrio fibrisolvens INBov1, isolated from cow rumen.</title>
        <authorList>
            <person name="Rodriguez Hernaez J."/>
            <person name="Rivarola M."/>
            <person name="Paniego N."/>
            <person name="Cravero S."/>
            <person name="Ceron Cucchi M."/>
            <person name="Martinez M.C."/>
        </authorList>
    </citation>
    <scope>NUCLEOTIDE SEQUENCE [LARGE SCALE GENOMIC DNA]</scope>
    <source>
        <strain evidence="2 3">INBov1</strain>
    </source>
</reference>
<dbReference type="RefSeq" id="WP_110072254.1">
    <property type="nucleotide sequence ID" value="NZ_CM009896.1"/>
</dbReference>
<dbReference type="AlphaFoldDB" id="A0A317FZF7"/>
<keyword evidence="3" id="KW-1185">Reference proteome</keyword>
<evidence type="ECO:0000256" key="1">
    <source>
        <dbReference type="SAM" id="Phobius"/>
    </source>
</evidence>
<accession>A0A317FZF7</accession>